<feature type="transmembrane region" description="Helical" evidence="1">
    <location>
        <begin position="63"/>
        <end position="84"/>
    </location>
</feature>
<feature type="transmembrane region" description="Helical" evidence="1">
    <location>
        <begin position="105"/>
        <end position="132"/>
    </location>
</feature>
<reference evidence="2 3" key="1">
    <citation type="submission" date="2015-09" db="EMBL/GenBank/DDBJ databases">
        <title>Draft genome sequence of Aliiroseovarius crassostreae CV919-312TSm, the causative agent of Roseovarius Oyster Disease (formerly Juvenile Oyster Disease).</title>
        <authorList>
            <person name="Kessner L."/>
            <person name="Spinard E."/>
            <person name="Nelson D."/>
        </authorList>
    </citation>
    <scope>NUCLEOTIDE SEQUENCE [LARGE SCALE GENOMIC DNA]</scope>
    <source>
        <strain evidence="2 3">CV919-312</strain>
    </source>
</reference>
<feature type="transmembrane region" description="Helical" evidence="1">
    <location>
        <begin position="225"/>
        <end position="247"/>
    </location>
</feature>
<dbReference type="AlphaFoldDB" id="A0A0P7KDL6"/>
<gene>
    <name evidence="2" type="ORF">AKJ29_02935</name>
</gene>
<feature type="transmembrane region" description="Helical" evidence="1">
    <location>
        <begin position="194"/>
        <end position="219"/>
    </location>
</feature>
<dbReference type="Proteomes" id="UP000050471">
    <property type="component" value="Unassembled WGS sequence"/>
</dbReference>
<name>A0A0P7KDL6_9RHOB</name>
<keyword evidence="1" id="KW-0472">Membrane</keyword>
<comment type="caution">
    <text evidence="2">The sequence shown here is derived from an EMBL/GenBank/DDBJ whole genome shotgun (WGS) entry which is preliminary data.</text>
</comment>
<proteinExistence type="predicted"/>
<keyword evidence="1" id="KW-1133">Transmembrane helix</keyword>
<feature type="transmembrane region" description="Helical" evidence="1">
    <location>
        <begin position="21"/>
        <end position="43"/>
    </location>
</feature>
<sequence>MSGLDILKHSWRMVWRNKADAARISVVLLLLSMVVGFAINLALVSSEEFIFSIGPVGLALMQVLQNAFTVVIGGWMAVAWHRFVLLNETPTGWLPSWHGSEVMLYSLWIILMGIGILIALIPVFAAFVPIIMQIETEAAPNMGMAFVVSVIAVVFVTFLMIAMMRLSPVLVSRALGQNLSLKQAWRATGGSSKLIFGVFFWLFLIATGIVVLVGIFVAILSAANLWVLLAGLGVPAYFFGVWLMTLLQISIMTTIYGVYVEGRELP</sequence>
<keyword evidence="3" id="KW-1185">Reference proteome</keyword>
<evidence type="ECO:0000256" key="1">
    <source>
        <dbReference type="SAM" id="Phobius"/>
    </source>
</evidence>
<evidence type="ECO:0000313" key="2">
    <source>
        <dbReference type="EMBL" id="KPN61590.1"/>
    </source>
</evidence>
<dbReference type="RefSeq" id="WP_055192921.1">
    <property type="nucleotide sequence ID" value="NZ_FPBS01000006.1"/>
</dbReference>
<organism evidence="2 3">
    <name type="scientific">Aliiroseovarius crassostreae</name>
    <dbReference type="NCBI Taxonomy" id="154981"/>
    <lineage>
        <taxon>Bacteria</taxon>
        <taxon>Pseudomonadati</taxon>
        <taxon>Pseudomonadota</taxon>
        <taxon>Alphaproteobacteria</taxon>
        <taxon>Rhodobacterales</taxon>
        <taxon>Paracoccaceae</taxon>
        <taxon>Aliiroseovarius</taxon>
    </lineage>
</organism>
<accession>A0A0P7KDL6</accession>
<protein>
    <recommendedName>
        <fullName evidence="4">Glycerophosphoryl diester phosphodiesterase membrane domain-containing protein</fullName>
    </recommendedName>
</protein>
<evidence type="ECO:0008006" key="4">
    <source>
        <dbReference type="Google" id="ProtNLM"/>
    </source>
</evidence>
<dbReference type="EMBL" id="LKBA01000025">
    <property type="protein sequence ID" value="KPN61590.1"/>
    <property type="molecule type" value="Genomic_DNA"/>
</dbReference>
<feature type="transmembrane region" description="Helical" evidence="1">
    <location>
        <begin position="144"/>
        <end position="163"/>
    </location>
</feature>
<dbReference type="STRING" id="154981.AKJ29_02935"/>
<dbReference type="OrthoDB" id="7704812at2"/>
<keyword evidence="1" id="KW-0812">Transmembrane</keyword>
<evidence type="ECO:0000313" key="3">
    <source>
        <dbReference type="Proteomes" id="UP000050471"/>
    </source>
</evidence>